<sequence>MLCTAIGTGMIPIVIGGINPKIISTAIIIPINAIECVFI</sequence>
<evidence type="ECO:0000313" key="1">
    <source>
        <dbReference type="EMBL" id="SPP27496.1"/>
    </source>
</evidence>
<dbReference type="EMBL" id="OUNC01000007">
    <property type="protein sequence ID" value="SPP27496.1"/>
    <property type="molecule type" value="Genomic_DNA"/>
</dbReference>
<name>A0A2X0QFU6_BROTH</name>
<reference evidence="2" key="1">
    <citation type="submission" date="2018-04" db="EMBL/GenBank/DDBJ databases">
        <authorList>
            <person name="Illikoud N."/>
        </authorList>
    </citation>
    <scope>NUCLEOTIDE SEQUENCE [LARGE SCALE GENOMIC DNA]</scope>
</reference>
<dbReference type="AlphaFoldDB" id="A0A2X0QFU6"/>
<evidence type="ECO:0000313" key="2">
    <source>
        <dbReference type="Proteomes" id="UP000270190"/>
    </source>
</evidence>
<organism evidence="1 2">
    <name type="scientific">Brochothrix thermosphacta</name>
    <name type="common">Microbacterium thermosphactum</name>
    <dbReference type="NCBI Taxonomy" id="2756"/>
    <lineage>
        <taxon>Bacteria</taxon>
        <taxon>Bacillati</taxon>
        <taxon>Bacillota</taxon>
        <taxon>Bacilli</taxon>
        <taxon>Bacillales</taxon>
        <taxon>Listeriaceae</taxon>
        <taxon>Brochothrix</taxon>
    </lineage>
</organism>
<protein>
    <submittedName>
        <fullName evidence="1">Uncharacterized protein</fullName>
    </submittedName>
</protein>
<dbReference type="Proteomes" id="UP000270190">
    <property type="component" value="Unassembled WGS sequence"/>
</dbReference>
<gene>
    <name evidence="1" type="ORF">BTBSAS_150065</name>
</gene>
<proteinExistence type="predicted"/>
<accession>A0A2X0QFU6</accession>